<name>A0ABQ1JMU6_9SPHN</name>
<reference evidence="2" key="1">
    <citation type="journal article" date="2019" name="Int. J. Syst. Evol. Microbiol.">
        <title>The Global Catalogue of Microorganisms (GCM) 10K type strain sequencing project: providing services to taxonomists for standard genome sequencing and annotation.</title>
        <authorList>
            <consortium name="The Broad Institute Genomics Platform"/>
            <consortium name="The Broad Institute Genome Sequencing Center for Infectious Disease"/>
            <person name="Wu L."/>
            <person name="Ma J."/>
        </authorList>
    </citation>
    <scope>NUCLEOTIDE SEQUENCE [LARGE SCALE GENOMIC DNA]</scope>
    <source>
        <strain evidence="2">CGMCC 1.12851</strain>
    </source>
</reference>
<comment type="caution">
    <text evidence="1">The sequence shown here is derived from an EMBL/GenBank/DDBJ whole genome shotgun (WGS) entry which is preliminary data.</text>
</comment>
<evidence type="ECO:0000313" key="1">
    <source>
        <dbReference type="EMBL" id="GGB72266.1"/>
    </source>
</evidence>
<evidence type="ECO:0000313" key="2">
    <source>
        <dbReference type="Proteomes" id="UP000614261"/>
    </source>
</evidence>
<dbReference type="RefSeq" id="WP_188515178.1">
    <property type="nucleotide sequence ID" value="NZ_BMGD01000005.1"/>
</dbReference>
<evidence type="ECO:0008006" key="3">
    <source>
        <dbReference type="Google" id="ProtNLM"/>
    </source>
</evidence>
<dbReference type="EMBL" id="BMGD01000005">
    <property type="protein sequence ID" value="GGB72266.1"/>
    <property type="molecule type" value="Genomic_DNA"/>
</dbReference>
<sequence length="478" mass="53186">MKFGTAAGHAAMKRLAVPSPVQEWIRCADGAPYFETETGRSWAPVGYNDAITWPTLAPLYRRKDPAVVEQHFARLRDHGVTCVRLMLDYNQVRSRHLETRCGEFSRAMVQMWDDLIALGEVYGIRFLLTPFDTFWMARRWRTHPYARANGGPSAKIEQMFTCPDTRAAIKNRLAFATRRWGHSGAIFAWDLWNEIDLNYASGDAAAAHDFVSDISASLRNEELRLHGRSHLQTVSVFGPALKARPALDDIVFRHPSLDFASIHLYERSTIDNPRNTLAPALATARLIAESALKCPPGRPLHDSEHGPIHAFKDRHITLPDEFDSEYFRRMQWAHLASGGAGGGMRWPNRHPHVLIQGMYDAQKVLAEFLPLIDWSSFHRQPLDARLSVHDFDGLVTGCGDTRQAVLCLMPSRAQCGKACAIDISGLEPGVYSVTQANTLTGGHESSRLQTTQDGHLNVLVHTGGQDIALAIVCADPAA</sequence>
<dbReference type="SUPFAM" id="SSF51445">
    <property type="entry name" value="(Trans)glycosidases"/>
    <property type="match status" value="1"/>
</dbReference>
<proteinExistence type="predicted"/>
<dbReference type="InterPro" id="IPR017853">
    <property type="entry name" value="GH"/>
</dbReference>
<protein>
    <recommendedName>
        <fullName evidence="3">Glycoside hydrolase family 5 domain-containing protein</fullName>
    </recommendedName>
</protein>
<gene>
    <name evidence="1" type="ORF">GCM10010833_29350</name>
</gene>
<keyword evidence="2" id="KW-1185">Reference proteome</keyword>
<organism evidence="1 2">
    <name type="scientific">Blastomonas aquatica</name>
    <dbReference type="NCBI Taxonomy" id="1510276"/>
    <lineage>
        <taxon>Bacteria</taxon>
        <taxon>Pseudomonadati</taxon>
        <taxon>Pseudomonadota</taxon>
        <taxon>Alphaproteobacteria</taxon>
        <taxon>Sphingomonadales</taxon>
        <taxon>Sphingomonadaceae</taxon>
        <taxon>Blastomonas</taxon>
    </lineage>
</organism>
<dbReference type="Proteomes" id="UP000614261">
    <property type="component" value="Unassembled WGS sequence"/>
</dbReference>
<accession>A0ABQ1JMU6</accession>
<dbReference type="Gene3D" id="3.20.20.80">
    <property type="entry name" value="Glycosidases"/>
    <property type="match status" value="1"/>
</dbReference>